<dbReference type="EMBL" id="JAPMSZ010000007">
    <property type="protein sequence ID" value="KAJ5095321.1"/>
    <property type="molecule type" value="Genomic_DNA"/>
</dbReference>
<proteinExistence type="predicted"/>
<evidence type="ECO:0008006" key="4">
    <source>
        <dbReference type="Google" id="ProtNLM"/>
    </source>
</evidence>
<evidence type="ECO:0000313" key="2">
    <source>
        <dbReference type="EMBL" id="KAJ5095321.1"/>
    </source>
</evidence>
<reference evidence="2" key="2">
    <citation type="journal article" date="2023" name="IMA Fungus">
        <title>Comparative genomic study of the Penicillium genus elucidates a diverse pangenome and 15 lateral gene transfer events.</title>
        <authorList>
            <person name="Petersen C."/>
            <person name="Sorensen T."/>
            <person name="Nielsen M.R."/>
            <person name="Sondergaard T.E."/>
            <person name="Sorensen J.L."/>
            <person name="Fitzpatrick D.A."/>
            <person name="Frisvad J.C."/>
            <person name="Nielsen K.L."/>
        </authorList>
    </citation>
    <scope>NUCLEOTIDE SEQUENCE</scope>
    <source>
        <strain evidence="2">IBT 34128</strain>
    </source>
</reference>
<keyword evidence="3" id="KW-1185">Reference proteome</keyword>
<reference evidence="2" key="1">
    <citation type="submission" date="2022-11" db="EMBL/GenBank/DDBJ databases">
        <authorList>
            <person name="Petersen C."/>
        </authorList>
    </citation>
    <scope>NUCLEOTIDE SEQUENCE</scope>
    <source>
        <strain evidence="2">IBT 34128</strain>
    </source>
</reference>
<dbReference type="GeneID" id="81394427"/>
<feature type="signal peptide" evidence="1">
    <location>
        <begin position="1"/>
        <end position="18"/>
    </location>
</feature>
<dbReference type="AlphaFoldDB" id="A0A9W9F861"/>
<organism evidence="2 3">
    <name type="scientific">Penicillium alfredii</name>
    <dbReference type="NCBI Taxonomy" id="1506179"/>
    <lineage>
        <taxon>Eukaryota</taxon>
        <taxon>Fungi</taxon>
        <taxon>Dikarya</taxon>
        <taxon>Ascomycota</taxon>
        <taxon>Pezizomycotina</taxon>
        <taxon>Eurotiomycetes</taxon>
        <taxon>Eurotiomycetidae</taxon>
        <taxon>Eurotiales</taxon>
        <taxon>Aspergillaceae</taxon>
        <taxon>Penicillium</taxon>
    </lineage>
</organism>
<comment type="caution">
    <text evidence="2">The sequence shown here is derived from an EMBL/GenBank/DDBJ whole genome shotgun (WGS) entry which is preliminary data.</text>
</comment>
<name>A0A9W9F861_9EURO</name>
<sequence>MKLNLGLLICASAMVASAASHGVAAVADTAVGAVVAGVVVEVAAGAAVEEAVVEEAEVSAVGKGGGYIGGGYYAGSVWIPSDASPGDFSPGCSQEHGHMIWAACNPTDDIGNGDPILDVQPYDGGNWCWVLPDEDKHHIGKPDKRMTCDKRDFYEKLTPDQNLACMDRGVPDHGGCGTGKGQAKGTKG</sequence>
<protein>
    <recommendedName>
        <fullName evidence="4">Secreted protein</fullName>
    </recommendedName>
</protein>
<evidence type="ECO:0000256" key="1">
    <source>
        <dbReference type="SAM" id="SignalP"/>
    </source>
</evidence>
<dbReference type="Proteomes" id="UP001141434">
    <property type="component" value="Unassembled WGS sequence"/>
</dbReference>
<accession>A0A9W9F861</accession>
<dbReference type="RefSeq" id="XP_056510872.1">
    <property type="nucleotide sequence ID" value="XM_056655259.1"/>
</dbReference>
<feature type="chain" id="PRO_5040993846" description="Secreted protein" evidence="1">
    <location>
        <begin position="19"/>
        <end position="188"/>
    </location>
</feature>
<gene>
    <name evidence="2" type="ORF">NUU61_004677</name>
</gene>
<evidence type="ECO:0000313" key="3">
    <source>
        <dbReference type="Proteomes" id="UP001141434"/>
    </source>
</evidence>
<keyword evidence="1" id="KW-0732">Signal</keyword>